<dbReference type="AlphaFoldDB" id="A0A9D2JX59"/>
<gene>
    <name evidence="1" type="ORF">H9966_04860</name>
</gene>
<dbReference type="InterPro" id="IPR003772">
    <property type="entry name" value="YceD"/>
</dbReference>
<proteinExistence type="predicted"/>
<accession>A0A9D2JX59</accession>
<reference evidence="1" key="1">
    <citation type="journal article" date="2021" name="PeerJ">
        <title>Extensive microbial diversity within the chicken gut microbiome revealed by metagenomics and culture.</title>
        <authorList>
            <person name="Gilroy R."/>
            <person name="Ravi A."/>
            <person name="Getino M."/>
            <person name="Pursley I."/>
            <person name="Horton D.L."/>
            <person name="Alikhan N.F."/>
            <person name="Baker D."/>
            <person name="Gharbi K."/>
            <person name="Hall N."/>
            <person name="Watson M."/>
            <person name="Adriaenssens E.M."/>
            <person name="Foster-Nyarko E."/>
            <person name="Jarju S."/>
            <person name="Secka A."/>
            <person name="Antonio M."/>
            <person name="Oren A."/>
            <person name="Chaudhuri R.R."/>
            <person name="La Ragione R."/>
            <person name="Hildebrand F."/>
            <person name="Pallen M.J."/>
        </authorList>
    </citation>
    <scope>NUCLEOTIDE SEQUENCE</scope>
    <source>
        <strain evidence="1">ChiHecec3B27-8219</strain>
    </source>
</reference>
<sequence>MCTTSLLRIDLKALHEGENTAVYELDDAYFKAIAAPDVQKGTLGLRFKAKRTGDLYELDFHVEGVVYVACDICLEEMELPIRNDGKLTARLGDENVEDGDMAIVDKEDGVLDASWYVYELIALAIPIKHVHEPGQCDPAMVAKLQQLSADGERSGEVESIDPRWAKLQQLRTED</sequence>
<protein>
    <submittedName>
        <fullName evidence="1">DUF177 domain-containing protein</fullName>
    </submittedName>
</protein>
<dbReference type="Pfam" id="PF02620">
    <property type="entry name" value="YceD"/>
    <property type="match status" value="1"/>
</dbReference>
<dbReference type="EMBL" id="DXBE01000038">
    <property type="protein sequence ID" value="HIZ69204.1"/>
    <property type="molecule type" value="Genomic_DNA"/>
</dbReference>
<dbReference type="Proteomes" id="UP000824055">
    <property type="component" value="Unassembled WGS sequence"/>
</dbReference>
<organism evidence="1 2">
    <name type="scientific">Candidatus Prevotella avicola</name>
    <dbReference type="NCBI Taxonomy" id="2838738"/>
    <lineage>
        <taxon>Bacteria</taxon>
        <taxon>Pseudomonadati</taxon>
        <taxon>Bacteroidota</taxon>
        <taxon>Bacteroidia</taxon>
        <taxon>Bacteroidales</taxon>
        <taxon>Prevotellaceae</taxon>
        <taxon>Prevotella</taxon>
    </lineage>
</organism>
<name>A0A9D2JX59_9BACT</name>
<evidence type="ECO:0000313" key="2">
    <source>
        <dbReference type="Proteomes" id="UP000824055"/>
    </source>
</evidence>
<comment type="caution">
    <text evidence="1">The sequence shown here is derived from an EMBL/GenBank/DDBJ whole genome shotgun (WGS) entry which is preliminary data.</text>
</comment>
<reference evidence="1" key="2">
    <citation type="submission" date="2021-04" db="EMBL/GenBank/DDBJ databases">
        <authorList>
            <person name="Gilroy R."/>
        </authorList>
    </citation>
    <scope>NUCLEOTIDE SEQUENCE</scope>
    <source>
        <strain evidence="1">ChiHecec3B27-8219</strain>
    </source>
</reference>
<evidence type="ECO:0000313" key="1">
    <source>
        <dbReference type="EMBL" id="HIZ69204.1"/>
    </source>
</evidence>